<reference evidence="2 3" key="1">
    <citation type="journal article" date="2015" name="Stand. Genomic Sci.">
        <title>High quality draft genome sequence of the moderately halophilic bacterium Pontibacillus yanchengensis Y32(T) and comparison among Pontibacillus genomes.</title>
        <authorList>
            <person name="Huang J."/>
            <person name="Qiao Z.X."/>
            <person name="Tang J.W."/>
            <person name="Wang G."/>
        </authorList>
    </citation>
    <scope>NUCLEOTIDE SEQUENCE [LARGE SCALE GENOMIC DNA]</scope>
    <source>
        <strain evidence="2 3">Y32</strain>
    </source>
</reference>
<keyword evidence="1" id="KW-1133">Transmembrane helix</keyword>
<feature type="transmembrane region" description="Helical" evidence="1">
    <location>
        <begin position="75"/>
        <end position="93"/>
    </location>
</feature>
<feature type="transmembrane region" description="Helical" evidence="1">
    <location>
        <begin position="41"/>
        <end position="63"/>
    </location>
</feature>
<comment type="caution">
    <text evidence="2">The sequence shown here is derived from an EMBL/GenBank/DDBJ whole genome shotgun (WGS) entry which is preliminary data.</text>
</comment>
<dbReference type="AlphaFoldDB" id="A0A0A2TBV5"/>
<keyword evidence="1" id="KW-0812">Transmembrane</keyword>
<name>A0A0A2TBV5_9BACI</name>
<feature type="transmembrane region" description="Helical" evidence="1">
    <location>
        <begin position="7"/>
        <end position="29"/>
    </location>
</feature>
<gene>
    <name evidence="2" type="ORF">N782_06450</name>
</gene>
<evidence type="ECO:0000313" key="3">
    <source>
        <dbReference type="Proteomes" id="UP000030147"/>
    </source>
</evidence>
<accession>A0A0A2TBV5</accession>
<keyword evidence="1" id="KW-0472">Membrane</keyword>
<dbReference type="EMBL" id="AVBF01000015">
    <property type="protein sequence ID" value="KGP73302.1"/>
    <property type="molecule type" value="Genomic_DNA"/>
</dbReference>
<sequence length="94" mass="10773">MKKQYLFALSLYIISLILVIYYSIQSLIYSTMNPSFPNTTFIGTLVIMISVTFAIGMVVRTYISRCYNPKQAKKHFLVGTVTSWIILLGLFTMM</sequence>
<evidence type="ECO:0000256" key="1">
    <source>
        <dbReference type="SAM" id="Phobius"/>
    </source>
</evidence>
<organism evidence="2 3">
    <name type="scientific">Pontibacillus yanchengensis Y32</name>
    <dbReference type="NCBI Taxonomy" id="1385514"/>
    <lineage>
        <taxon>Bacteria</taxon>
        <taxon>Bacillati</taxon>
        <taxon>Bacillota</taxon>
        <taxon>Bacilli</taxon>
        <taxon>Bacillales</taxon>
        <taxon>Bacillaceae</taxon>
        <taxon>Pontibacillus</taxon>
    </lineage>
</organism>
<evidence type="ECO:0000313" key="2">
    <source>
        <dbReference type="EMBL" id="KGP73302.1"/>
    </source>
</evidence>
<keyword evidence="3" id="KW-1185">Reference proteome</keyword>
<dbReference type="Proteomes" id="UP000030147">
    <property type="component" value="Unassembled WGS sequence"/>
</dbReference>
<protein>
    <submittedName>
        <fullName evidence="2">Uncharacterized protein</fullName>
    </submittedName>
</protein>
<proteinExistence type="predicted"/>
<dbReference type="STRING" id="1385514.N782_06450"/>